<comment type="caution">
    <text evidence="2">The sequence shown here is derived from an EMBL/GenBank/DDBJ whole genome shotgun (WGS) entry which is preliminary data.</text>
</comment>
<keyword evidence="3" id="KW-1185">Reference proteome</keyword>
<feature type="compositionally biased region" description="Basic residues" evidence="1">
    <location>
        <begin position="221"/>
        <end position="230"/>
    </location>
</feature>
<feature type="region of interest" description="Disordered" evidence="1">
    <location>
        <begin position="1"/>
        <end position="26"/>
    </location>
</feature>
<dbReference type="EMBL" id="JAAOAN010000797">
    <property type="protein sequence ID" value="KAF5699554.1"/>
    <property type="molecule type" value="Genomic_DNA"/>
</dbReference>
<proteinExistence type="predicted"/>
<reference evidence="2 3" key="1">
    <citation type="submission" date="2020-05" db="EMBL/GenBank/DDBJ databases">
        <title>Identification and distribution of gene clusters putatively required for synthesis of sphingolipid metabolism inhibitors in phylogenetically diverse species of the filamentous fungus Fusarium.</title>
        <authorList>
            <person name="Kim H.-S."/>
            <person name="Busman M."/>
            <person name="Brown D.W."/>
            <person name="Divon H."/>
            <person name="Uhlig S."/>
            <person name="Proctor R.H."/>
        </authorList>
    </citation>
    <scope>NUCLEOTIDE SEQUENCE [LARGE SCALE GENOMIC DNA]</scope>
    <source>
        <strain evidence="2 3">NRRL 66235</strain>
    </source>
</reference>
<sequence>MHPPSPEPTPACPDLNPPKSPAPDIHESQVLHDAGVGTLLRNLGGRHVEVGETAHEYLPCDEDSPDEEPRRERAVDGNLMSGPLLQHLAADSLHAAPIATALSSLAASVQKTIPDISIPTGQLSIHDEPPINGLSAPRYISGNRVTSRPTSSFNGPLPPLHHGVRAPAGESKETLPSQSLPTLRSTFDNLQRHVRVHHIDKDKDDPQLRGVLAQRPDGPNRGRRRRGPPA</sequence>
<feature type="region of interest" description="Disordered" evidence="1">
    <location>
        <begin position="142"/>
        <end position="182"/>
    </location>
</feature>
<feature type="compositionally biased region" description="Polar residues" evidence="1">
    <location>
        <begin position="143"/>
        <end position="154"/>
    </location>
</feature>
<accession>A0A8H6D104</accession>
<name>A0A8H6D104_9HYPO</name>
<dbReference type="AlphaFoldDB" id="A0A8H6D104"/>
<dbReference type="Proteomes" id="UP000544331">
    <property type="component" value="Unassembled WGS sequence"/>
</dbReference>
<protein>
    <submittedName>
        <fullName evidence="2">Transcriptional regulator prz1</fullName>
    </submittedName>
</protein>
<feature type="compositionally biased region" description="Basic and acidic residues" evidence="1">
    <location>
        <begin position="198"/>
        <end position="207"/>
    </location>
</feature>
<gene>
    <name evidence="2" type="ORF">FMUND_14721</name>
</gene>
<dbReference type="OrthoDB" id="6077919at2759"/>
<organism evidence="2 3">
    <name type="scientific">Fusarium mundagurra</name>
    <dbReference type="NCBI Taxonomy" id="1567541"/>
    <lineage>
        <taxon>Eukaryota</taxon>
        <taxon>Fungi</taxon>
        <taxon>Dikarya</taxon>
        <taxon>Ascomycota</taxon>
        <taxon>Pezizomycotina</taxon>
        <taxon>Sordariomycetes</taxon>
        <taxon>Hypocreomycetidae</taxon>
        <taxon>Hypocreales</taxon>
        <taxon>Nectriaceae</taxon>
        <taxon>Fusarium</taxon>
        <taxon>Fusarium fujikuroi species complex</taxon>
    </lineage>
</organism>
<feature type="region of interest" description="Disordered" evidence="1">
    <location>
        <begin position="198"/>
        <end position="230"/>
    </location>
</feature>
<evidence type="ECO:0000313" key="2">
    <source>
        <dbReference type="EMBL" id="KAF5699554.1"/>
    </source>
</evidence>
<feature type="compositionally biased region" description="Pro residues" evidence="1">
    <location>
        <begin position="1"/>
        <end position="21"/>
    </location>
</feature>
<evidence type="ECO:0000313" key="3">
    <source>
        <dbReference type="Proteomes" id="UP000544331"/>
    </source>
</evidence>
<evidence type="ECO:0000256" key="1">
    <source>
        <dbReference type="SAM" id="MobiDB-lite"/>
    </source>
</evidence>